<feature type="compositionally biased region" description="Basic and acidic residues" evidence="1">
    <location>
        <begin position="207"/>
        <end position="216"/>
    </location>
</feature>
<feature type="compositionally biased region" description="Polar residues" evidence="1">
    <location>
        <begin position="551"/>
        <end position="582"/>
    </location>
</feature>
<reference evidence="2 3" key="1">
    <citation type="submission" date="2016-03" db="EMBL/GenBank/DDBJ databases">
        <title>The draft genome sequence of Fonsecaea nubica causative agent of cutaneous subcutaneous infection in human host.</title>
        <authorList>
            <person name="Costa F."/>
            <person name="Sybren D.H."/>
            <person name="Raittz R.T."/>
            <person name="Weiss V.A."/>
            <person name="Leao A.C."/>
            <person name="Gomes R."/>
            <person name="De Souza E.M."/>
            <person name="Pedrosa F.O."/>
            <person name="Steffens M.B."/>
            <person name="Bombassaro A."/>
            <person name="Tadra-Sfeir M.Z."/>
            <person name="Moreno L.F."/>
            <person name="Najafzadeh M.J."/>
            <person name="Felipe M.S."/>
            <person name="Teixeira M."/>
            <person name="Sun J."/>
            <person name="Xi L."/>
            <person name="Castro M.A."/>
            <person name="Vicente V.A."/>
        </authorList>
    </citation>
    <scope>NUCLEOTIDE SEQUENCE [LARGE SCALE GENOMIC DNA]</scope>
    <source>
        <strain evidence="2 3">CBS 269.64</strain>
    </source>
</reference>
<protein>
    <recommendedName>
        <fullName evidence="4">Rxt3-domain-containing protein</fullName>
    </recommendedName>
</protein>
<feature type="compositionally biased region" description="Polar residues" evidence="1">
    <location>
        <begin position="101"/>
        <end position="111"/>
    </location>
</feature>
<feature type="compositionally biased region" description="Basic and acidic residues" evidence="1">
    <location>
        <begin position="90"/>
        <end position="100"/>
    </location>
</feature>
<dbReference type="Proteomes" id="UP000185904">
    <property type="component" value="Unassembled WGS sequence"/>
</dbReference>
<evidence type="ECO:0000313" key="2">
    <source>
        <dbReference type="EMBL" id="OAL25815.1"/>
    </source>
</evidence>
<organism evidence="2 3">
    <name type="scientific">Fonsecaea nubica</name>
    <dbReference type="NCBI Taxonomy" id="856822"/>
    <lineage>
        <taxon>Eukaryota</taxon>
        <taxon>Fungi</taxon>
        <taxon>Dikarya</taxon>
        <taxon>Ascomycota</taxon>
        <taxon>Pezizomycotina</taxon>
        <taxon>Eurotiomycetes</taxon>
        <taxon>Chaetothyriomycetidae</taxon>
        <taxon>Chaetothyriales</taxon>
        <taxon>Herpotrichiellaceae</taxon>
        <taxon>Fonsecaea</taxon>
    </lineage>
</organism>
<dbReference type="InterPro" id="IPR013951">
    <property type="entry name" value="Rxt3"/>
</dbReference>
<comment type="caution">
    <text evidence="2">The sequence shown here is derived from an EMBL/GenBank/DDBJ whole genome shotgun (WGS) entry which is preliminary data.</text>
</comment>
<feature type="compositionally biased region" description="Basic and acidic residues" evidence="1">
    <location>
        <begin position="502"/>
        <end position="519"/>
    </location>
</feature>
<dbReference type="AlphaFoldDB" id="A0A178C9T6"/>
<proteinExistence type="predicted"/>
<feature type="compositionally biased region" description="Pro residues" evidence="1">
    <location>
        <begin position="236"/>
        <end position="258"/>
    </location>
</feature>
<feature type="region of interest" description="Disordered" evidence="1">
    <location>
        <begin position="917"/>
        <end position="940"/>
    </location>
</feature>
<feature type="compositionally biased region" description="Low complexity" evidence="1">
    <location>
        <begin position="419"/>
        <end position="434"/>
    </location>
</feature>
<keyword evidence="3" id="KW-1185">Reference proteome</keyword>
<evidence type="ECO:0000313" key="3">
    <source>
        <dbReference type="Proteomes" id="UP000185904"/>
    </source>
</evidence>
<feature type="region of interest" description="Disordered" evidence="1">
    <location>
        <begin position="378"/>
        <end position="584"/>
    </location>
</feature>
<feature type="compositionally biased region" description="Basic and acidic residues" evidence="1">
    <location>
        <begin position="472"/>
        <end position="486"/>
    </location>
</feature>
<feature type="compositionally biased region" description="Polar residues" evidence="1">
    <location>
        <begin position="926"/>
        <end position="940"/>
    </location>
</feature>
<name>A0A178C9T6_9EURO</name>
<dbReference type="GeneID" id="34593759"/>
<feature type="compositionally biased region" description="Polar residues" evidence="1">
    <location>
        <begin position="884"/>
        <end position="895"/>
    </location>
</feature>
<feature type="compositionally biased region" description="Low complexity" evidence="1">
    <location>
        <begin position="455"/>
        <end position="471"/>
    </location>
</feature>
<evidence type="ECO:0008006" key="4">
    <source>
        <dbReference type="Google" id="ProtNLM"/>
    </source>
</evidence>
<feature type="region of interest" description="Disordered" evidence="1">
    <location>
        <begin position="844"/>
        <end position="905"/>
    </location>
</feature>
<gene>
    <name evidence="2" type="ORF">AYO20_10370</name>
</gene>
<dbReference type="RefSeq" id="XP_022495421.1">
    <property type="nucleotide sequence ID" value="XM_022648628.1"/>
</dbReference>
<sequence>MAMPGHSPAFNGPSSPSRSFSGYSEPQQPPAMYGHPRTMLPPSPQHYPPPRFSQPPLPANSAAIAVNNGAPPPHKRPGSSMSISSMLGSEPEKPAHEQYHNHNQSSRQHSGPLSHPGPSMSLGAVMSPPQYPTKQGPSEYSYKPRSKTPDRLAGPALGARPHRSSSGTMTQRPGPFYEPPRSGPSQSNMNPYPEPRYTPPFGPTVIPKDEFEDRSRRTSLGGILQRPESQPQPINISPPFPPTSHPPARPESIPPSLPPIDRGPGQPMNGHDPPRSNGLTGPYDTRPPSLPTLSRLPQTGPPLQPVSVPHERPAAQSLSPDLRRTQLNGGEGRLAGILNQQGDPIYSAPNMMRQDSVQSLSDRSVLGDRLRTNRAYSPFAGSVASGPVDEQVRKGSEELSQHRAILGLANESKRGRYSPVPQAVQGAQAQTPTPDAGIKNEHGRVFAGIGSGLGSTSAAPTPTPQALPASPFKRDEGGARLSEENLMKMSRSSSGISKRNRKVLDEDARAESDVGEVKKPGPGRGKRGKYSHSYKLDLEDTPAGQRKNGGFPTSNPVRRGGTPTSNAAQQLHNPQIPRSSSPAVRATFRPKKVIRISSVVAQARLNPRRHLGFFKYEPVIGVPDFNRAQPQKFDVSIQPNLLPSFKDPDQINCTYTVKVSSLWLQQKERNLIGCEQYLWGSGIYTDDSDPVAAAMHSGFIQSTHIEDPLLNKLIDEQNPRIEGLSAPDTPATIPEGKDLHITLVVLPQLESYADSVRFGIKSRSWPEPSAETSTDHPAPHDGVSFMVLKTQFVDDGVMNRRLGRTGEERRKRLREEMADRKRGFEIMKEKIAIAQAKEKERLAKLSRRRKEPQIHGGKGYGRAEERIWGAGRSPEGEEKENHLGGSSNTEQQSSVGVKGGPATSTEEMMKLDGNVSGQYRHEQPSHGLSSYPVTTTASSYPTRQPIHRHEFHPRIDPDVALPTIEHDDNSRIKQDRAYPIRPPRVKRDAGDDFEGENWLDADDDVLRARLRKRGLKMDDIPLF</sequence>
<feature type="compositionally biased region" description="Pro residues" evidence="1">
    <location>
        <begin position="192"/>
        <end position="202"/>
    </location>
</feature>
<feature type="compositionally biased region" description="Low complexity" evidence="1">
    <location>
        <begin position="78"/>
        <end position="89"/>
    </location>
</feature>
<feature type="compositionally biased region" description="Pro residues" evidence="1">
    <location>
        <begin position="39"/>
        <end position="58"/>
    </location>
</feature>
<accession>A0A178C9T6</accession>
<feature type="region of interest" description="Disordered" evidence="1">
    <location>
        <begin position="1"/>
        <end position="328"/>
    </location>
</feature>
<dbReference type="EMBL" id="LVCJ01000109">
    <property type="protein sequence ID" value="OAL25815.1"/>
    <property type="molecule type" value="Genomic_DNA"/>
</dbReference>
<dbReference type="Pfam" id="PF08642">
    <property type="entry name" value="Rxt3"/>
    <property type="match status" value="1"/>
</dbReference>
<evidence type="ECO:0000256" key="1">
    <source>
        <dbReference type="SAM" id="MobiDB-lite"/>
    </source>
</evidence>
<dbReference type="OrthoDB" id="3596986at2759"/>
<feature type="compositionally biased region" description="Basic and acidic residues" evidence="1">
    <location>
        <begin position="390"/>
        <end position="401"/>
    </location>
</feature>
<feature type="compositionally biased region" description="Low complexity" evidence="1">
    <location>
        <begin position="13"/>
        <end position="26"/>
    </location>
</feature>